<keyword evidence="4" id="KW-1185">Reference proteome</keyword>
<feature type="non-terminal residue" evidence="3">
    <location>
        <position position="73"/>
    </location>
</feature>
<name>A0AA38CHK6_TAXCH</name>
<evidence type="ECO:0000313" key="4">
    <source>
        <dbReference type="Proteomes" id="UP000824469"/>
    </source>
</evidence>
<dbReference type="Pfam" id="PF13912">
    <property type="entry name" value="zf-C2H2_6"/>
    <property type="match status" value="1"/>
</dbReference>
<evidence type="ECO:0000313" key="3">
    <source>
        <dbReference type="EMBL" id="KAH9297367.1"/>
    </source>
</evidence>
<dbReference type="PANTHER" id="PTHR46547">
    <property type="entry name" value="ZINC FINGER PROTEIN GIS"/>
    <property type="match status" value="1"/>
</dbReference>
<dbReference type="PANTHER" id="PTHR46547:SF7">
    <property type="entry name" value="ZINC FINGER PROTEIN GIS"/>
    <property type="match status" value="1"/>
</dbReference>
<dbReference type="PROSITE" id="PS50157">
    <property type="entry name" value="ZINC_FINGER_C2H2_2"/>
    <property type="match status" value="1"/>
</dbReference>
<reference evidence="3 4" key="1">
    <citation type="journal article" date="2021" name="Nat. Plants">
        <title>The Taxus genome provides insights into paclitaxel biosynthesis.</title>
        <authorList>
            <person name="Xiong X."/>
            <person name="Gou J."/>
            <person name="Liao Q."/>
            <person name="Li Y."/>
            <person name="Zhou Q."/>
            <person name="Bi G."/>
            <person name="Li C."/>
            <person name="Du R."/>
            <person name="Wang X."/>
            <person name="Sun T."/>
            <person name="Guo L."/>
            <person name="Liang H."/>
            <person name="Lu P."/>
            <person name="Wu Y."/>
            <person name="Zhang Z."/>
            <person name="Ro D.K."/>
            <person name="Shang Y."/>
            <person name="Huang S."/>
            <person name="Yan J."/>
        </authorList>
    </citation>
    <scope>NUCLEOTIDE SEQUENCE [LARGE SCALE GENOMIC DNA]</scope>
    <source>
        <strain evidence="3">Ta-2019</strain>
    </source>
</reference>
<dbReference type="GO" id="GO:0008270">
    <property type="term" value="F:zinc ion binding"/>
    <property type="evidence" value="ECO:0007669"/>
    <property type="project" value="UniProtKB-KW"/>
</dbReference>
<proteinExistence type="predicted"/>
<keyword evidence="1" id="KW-0479">Metal-binding</keyword>
<dbReference type="PROSITE" id="PS00028">
    <property type="entry name" value="ZINC_FINGER_C2H2_1"/>
    <property type="match status" value="1"/>
</dbReference>
<accession>A0AA38CHK6</accession>
<dbReference type="EMBL" id="JAHRHJ020000010">
    <property type="protein sequence ID" value="KAH9297367.1"/>
    <property type="molecule type" value="Genomic_DNA"/>
</dbReference>
<keyword evidence="1" id="KW-0863">Zinc-finger</keyword>
<sequence>SFDGAGHSYRSTGAGVEKSFKIFGIQIDGKPEEIKREKADCDLKFECRYCRRVFPTSQALGGHQNAHKRERRQ</sequence>
<keyword evidence="1" id="KW-0862">Zinc</keyword>
<dbReference type="AlphaFoldDB" id="A0AA38CHK6"/>
<feature type="non-terminal residue" evidence="3">
    <location>
        <position position="1"/>
    </location>
</feature>
<dbReference type="GO" id="GO:0009739">
    <property type="term" value="P:response to gibberellin"/>
    <property type="evidence" value="ECO:0007669"/>
    <property type="project" value="InterPro"/>
</dbReference>
<dbReference type="GO" id="GO:0010090">
    <property type="term" value="P:trichome morphogenesis"/>
    <property type="evidence" value="ECO:0007669"/>
    <property type="project" value="InterPro"/>
</dbReference>
<protein>
    <recommendedName>
        <fullName evidence="2">C2H2-type domain-containing protein</fullName>
    </recommendedName>
</protein>
<dbReference type="Proteomes" id="UP000824469">
    <property type="component" value="Unassembled WGS sequence"/>
</dbReference>
<evidence type="ECO:0000256" key="1">
    <source>
        <dbReference type="PROSITE-ProRule" id="PRU00042"/>
    </source>
</evidence>
<dbReference type="InterPro" id="IPR013087">
    <property type="entry name" value="Znf_C2H2_type"/>
</dbReference>
<gene>
    <name evidence="3" type="ORF">KI387_029049</name>
</gene>
<comment type="caution">
    <text evidence="3">The sequence shown here is derived from an EMBL/GenBank/DDBJ whole genome shotgun (WGS) entry which is preliminary data.</text>
</comment>
<feature type="domain" description="C2H2-type" evidence="2">
    <location>
        <begin position="45"/>
        <end position="72"/>
    </location>
</feature>
<dbReference type="InterPro" id="IPR036236">
    <property type="entry name" value="Znf_C2H2_sf"/>
</dbReference>
<organism evidence="3 4">
    <name type="scientific">Taxus chinensis</name>
    <name type="common">Chinese yew</name>
    <name type="synonym">Taxus wallichiana var. chinensis</name>
    <dbReference type="NCBI Taxonomy" id="29808"/>
    <lineage>
        <taxon>Eukaryota</taxon>
        <taxon>Viridiplantae</taxon>
        <taxon>Streptophyta</taxon>
        <taxon>Embryophyta</taxon>
        <taxon>Tracheophyta</taxon>
        <taxon>Spermatophyta</taxon>
        <taxon>Pinopsida</taxon>
        <taxon>Pinidae</taxon>
        <taxon>Conifers II</taxon>
        <taxon>Cupressales</taxon>
        <taxon>Taxaceae</taxon>
        <taxon>Taxus</taxon>
    </lineage>
</organism>
<dbReference type="SUPFAM" id="SSF57667">
    <property type="entry name" value="beta-beta-alpha zinc fingers"/>
    <property type="match status" value="1"/>
</dbReference>
<dbReference type="InterPro" id="IPR044291">
    <property type="entry name" value="GIS/GIS2/ZFP8"/>
</dbReference>
<evidence type="ECO:0000259" key="2">
    <source>
        <dbReference type="PROSITE" id="PS50157"/>
    </source>
</evidence>
<dbReference type="GO" id="GO:0003700">
    <property type="term" value="F:DNA-binding transcription factor activity"/>
    <property type="evidence" value="ECO:0007669"/>
    <property type="project" value="InterPro"/>
</dbReference>